<dbReference type="InterPro" id="IPR001584">
    <property type="entry name" value="Integrase_cat-core"/>
</dbReference>
<dbReference type="GO" id="GO:0003676">
    <property type="term" value="F:nucleic acid binding"/>
    <property type="evidence" value="ECO:0007669"/>
    <property type="project" value="InterPro"/>
</dbReference>
<dbReference type="SUPFAM" id="SSF53098">
    <property type="entry name" value="Ribonuclease H-like"/>
    <property type="match status" value="1"/>
</dbReference>
<proteinExistence type="predicted"/>
<feature type="region of interest" description="Disordered" evidence="1">
    <location>
        <begin position="77"/>
        <end position="108"/>
    </location>
</feature>
<accession>A0A0V1GSH8</accession>
<keyword evidence="4" id="KW-1185">Reference proteome</keyword>
<feature type="domain" description="Integrase catalytic" evidence="2">
    <location>
        <begin position="67"/>
        <end position="243"/>
    </location>
</feature>
<protein>
    <submittedName>
        <fullName evidence="3">KRAB-A domain-containing protein 2</fullName>
    </submittedName>
</protein>
<dbReference type="PROSITE" id="PS50994">
    <property type="entry name" value="INTEGRASE"/>
    <property type="match status" value="1"/>
</dbReference>
<evidence type="ECO:0000313" key="3">
    <source>
        <dbReference type="EMBL" id="KRZ01153.1"/>
    </source>
</evidence>
<organism evidence="3 4">
    <name type="scientific">Trichinella zimbabwensis</name>
    <dbReference type="NCBI Taxonomy" id="268475"/>
    <lineage>
        <taxon>Eukaryota</taxon>
        <taxon>Metazoa</taxon>
        <taxon>Ecdysozoa</taxon>
        <taxon>Nematoda</taxon>
        <taxon>Enoplea</taxon>
        <taxon>Dorylaimia</taxon>
        <taxon>Trichinellida</taxon>
        <taxon>Trichinellidae</taxon>
        <taxon>Trichinella</taxon>
    </lineage>
</organism>
<dbReference type="AlphaFoldDB" id="A0A0V1GSH8"/>
<dbReference type="InterPro" id="IPR012337">
    <property type="entry name" value="RNaseH-like_sf"/>
</dbReference>
<comment type="caution">
    <text evidence="3">The sequence shown here is derived from an EMBL/GenBank/DDBJ whole genome shotgun (WGS) entry which is preliminary data.</text>
</comment>
<dbReference type="STRING" id="268475.A0A0V1GSH8"/>
<name>A0A0V1GSH8_9BILA</name>
<gene>
    <name evidence="3" type="primary">KRBA2</name>
    <name evidence="3" type="ORF">T11_4239</name>
</gene>
<dbReference type="GO" id="GO:0015074">
    <property type="term" value="P:DNA integration"/>
    <property type="evidence" value="ECO:0007669"/>
    <property type="project" value="InterPro"/>
</dbReference>
<dbReference type="Gene3D" id="3.30.420.10">
    <property type="entry name" value="Ribonuclease H-like superfamily/Ribonuclease H"/>
    <property type="match status" value="1"/>
</dbReference>
<feature type="non-terminal residue" evidence="3">
    <location>
        <position position="1"/>
    </location>
</feature>
<sequence length="516" mass="57344">LRDAKGDASSSLGYPPLPTVPVRQEVHGPHRPQLIEVAAELPRTGGAGGPLAGTVGRVRFRGHLSTRTEAPECGCAVTSEKEQVRSDGGQTGADPEEADHPTPPGGSLHKFKHDQYFSNNYLYIYICRMQTAANLSIKRDLDCYSNARILQSDNGREFVNSVIKSLKKQWHDLVLVNGRPRHSQSQGSVERANADVQDMLRCYLKDNLDVAWSDALKFVQLQKNSARHRVLDWPPYRALFGCDLMQNACNDQIPSDTLRQADTEEELENAMIQFRYKIFFITTISLLNYIVICRSQCEGVSSQETNSRDDSLPLKETNELNSTTSTVVEYDDCTASGRMEQCKRCMADGTPCKWCRDTQRRLKERVEMKRKLQDQADKMVHDGIKKMRPLDVGENVAVPVANLDRARADQRNLLGVVMSENDHGIVTVGTKHGVLQTGFLSTQLTPLNQKFIEPSDVPAEQPISIRTASTKESCHGGQGYSKCSCNTGCITNRCVCKRSGNLCSSSCHSAKTCTNK</sequence>
<dbReference type="EMBL" id="JYDP01000328">
    <property type="protein sequence ID" value="KRZ01153.1"/>
    <property type="molecule type" value="Genomic_DNA"/>
</dbReference>
<dbReference type="Proteomes" id="UP000055024">
    <property type="component" value="Unassembled WGS sequence"/>
</dbReference>
<feature type="region of interest" description="Disordered" evidence="1">
    <location>
        <begin position="1"/>
        <end position="24"/>
    </location>
</feature>
<reference evidence="3 4" key="1">
    <citation type="submission" date="2015-01" db="EMBL/GenBank/DDBJ databases">
        <title>Evolution of Trichinella species and genotypes.</title>
        <authorList>
            <person name="Korhonen P.K."/>
            <person name="Edoardo P."/>
            <person name="Giuseppe L.R."/>
            <person name="Gasser R.B."/>
        </authorList>
    </citation>
    <scope>NUCLEOTIDE SEQUENCE [LARGE SCALE GENOMIC DNA]</scope>
    <source>
        <strain evidence="3">ISS1029</strain>
    </source>
</reference>
<evidence type="ECO:0000256" key="1">
    <source>
        <dbReference type="SAM" id="MobiDB-lite"/>
    </source>
</evidence>
<evidence type="ECO:0000313" key="4">
    <source>
        <dbReference type="Proteomes" id="UP000055024"/>
    </source>
</evidence>
<evidence type="ECO:0000259" key="2">
    <source>
        <dbReference type="PROSITE" id="PS50994"/>
    </source>
</evidence>
<dbReference type="InterPro" id="IPR036397">
    <property type="entry name" value="RNaseH_sf"/>
</dbReference>
<dbReference type="OrthoDB" id="5832112at2759"/>